<evidence type="ECO:0000313" key="5">
    <source>
        <dbReference type="EMBL" id="GAM81690.1"/>
    </source>
</evidence>
<dbReference type="PANTHER" id="PTHR39430:SF1">
    <property type="entry name" value="PROTEASE"/>
    <property type="match status" value="1"/>
</dbReference>
<proteinExistence type="inferred from homology"/>
<dbReference type="Proteomes" id="UP000031847">
    <property type="component" value="Unassembled WGS sequence"/>
</dbReference>
<comment type="subcellular location">
    <subcellularLocation>
        <location evidence="1">Cell membrane</location>
        <topology evidence="1">Multi-pass membrane protein</topology>
    </subcellularLocation>
</comment>
<evidence type="ECO:0000259" key="4">
    <source>
        <dbReference type="Pfam" id="PF02517"/>
    </source>
</evidence>
<keyword evidence="5" id="KW-0378">Hydrolase</keyword>
<dbReference type="EMBL" id="BBSI01000040">
    <property type="protein sequence ID" value="GAM81690.1"/>
    <property type="molecule type" value="Genomic_DNA"/>
</dbReference>
<dbReference type="InterPro" id="IPR003675">
    <property type="entry name" value="Rce1/LyrA-like_dom"/>
</dbReference>
<reference evidence="5 6" key="1">
    <citation type="submission" date="2015-01" db="EMBL/GenBank/DDBJ databases">
        <title>Lactococcus lactis subsp.lactis JCM 5805 whole genome shotgun sequence.</title>
        <authorList>
            <person name="Fujii T."/>
            <person name="Tomita Y."/>
            <person name="Ikushima S."/>
            <person name="Fujiwara D."/>
        </authorList>
    </citation>
    <scope>NUCLEOTIDE SEQUENCE [LARGE SCALE GENOMIC DNA]</scope>
    <source>
        <strain evidence="5 6">JCM 5805</strain>
    </source>
</reference>
<gene>
    <name evidence="5" type="ORF">JCM5805K_2814</name>
</gene>
<feature type="domain" description="CAAX prenyl protease 2/Lysostaphin resistance protein A-like" evidence="4">
    <location>
        <begin position="105"/>
        <end position="205"/>
    </location>
</feature>
<evidence type="ECO:0000256" key="3">
    <source>
        <dbReference type="ARBA" id="ARBA00022475"/>
    </source>
</evidence>
<dbReference type="RefSeq" id="WP_023190054.1">
    <property type="nucleotide sequence ID" value="NZ_BAABQR010000003.1"/>
</dbReference>
<dbReference type="GO" id="GO:0004175">
    <property type="term" value="F:endopeptidase activity"/>
    <property type="evidence" value="ECO:0007669"/>
    <property type="project" value="UniProtKB-ARBA"/>
</dbReference>
<dbReference type="PATRIC" id="fig|1360.96.peg.25"/>
<keyword evidence="5" id="KW-0645">Protease</keyword>
<sequence>MKKYISVFSVFLVWLAYLLALNPILKALGLINWLRSLGLFASLTSIIIQEIPIIIILLLLNHFFWHQKLLFKGYNWKKALGMLILPLVMFLAGLVLAIGKHAPTSYIFLAIGATLLIGFAEELSFRGLIFGILVKNSKDKIIVPLFISSILFGLMHLVNIRNQPLGNTIIQVLGVMAFGLFAAVVYMKTSNLIFAIVVHAMNDFMAIMASSGSLSSQQTNPLTILYEWFIFGTLAFALFYTGWTQREKFIAAIQERSPQLTARKLPTLAQSSTFRRIFALVSMIYGILILPTMLLFSKISTSAGSRAEIANKALPIYLLFLLGIALYIFLIVFFDFHLGNLCWLLLPYIGGPVFALIALVNGARPLTEKTNQSKTINNKTPN</sequence>
<comment type="similarity">
    <text evidence="2">Belongs to the UPF0177 family.</text>
</comment>
<protein>
    <submittedName>
        <fullName evidence="5">Predicted metal-dependent membrane protease</fullName>
    </submittedName>
</protein>
<keyword evidence="3" id="KW-1003">Cell membrane</keyword>
<accession>A0A0B8QNN2</accession>
<dbReference type="GO" id="GO:0080120">
    <property type="term" value="P:CAAX-box protein maturation"/>
    <property type="evidence" value="ECO:0007669"/>
    <property type="project" value="UniProtKB-ARBA"/>
</dbReference>
<evidence type="ECO:0000256" key="1">
    <source>
        <dbReference type="ARBA" id="ARBA00004651"/>
    </source>
</evidence>
<dbReference type="Pfam" id="PF02517">
    <property type="entry name" value="Rce1-like"/>
    <property type="match status" value="1"/>
</dbReference>
<organism evidence="5 6">
    <name type="scientific">Lactococcus lactis subsp. lactis</name>
    <name type="common">Streptococcus lactis</name>
    <dbReference type="NCBI Taxonomy" id="1360"/>
    <lineage>
        <taxon>Bacteria</taxon>
        <taxon>Bacillati</taxon>
        <taxon>Bacillota</taxon>
        <taxon>Bacilli</taxon>
        <taxon>Lactobacillales</taxon>
        <taxon>Streptococcaceae</taxon>
        <taxon>Lactococcus</taxon>
    </lineage>
</organism>
<evidence type="ECO:0000313" key="6">
    <source>
        <dbReference type="Proteomes" id="UP000031847"/>
    </source>
</evidence>
<dbReference type="GO" id="GO:0006508">
    <property type="term" value="P:proteolysis"/>
    <property type="evidence" value="ECO:0007669"/>
    <property type="project" value="UniProtKB-KW"/>
</dbReference>
<comment type="caution">
    <text evidence="5">The sequence shown here is derived from an EMBL/GenBank/DDBJ whole genome shotgun (WGS) entry which is preliminary data.</text>
</comment>
<dbReference type="GO" id="GO:0005886">
    <property type="term" value="C:plasma membrane"/>
    <property type="evidence" value="ECO:0007669"/>
    <property type="project" value="UniProtKB-SubCell"/>
</dbReference>
<keyword evidence="3" id="KW-0472">Membrane</keyword>
<dbReference type="AlphaFoldDB" id="A0A0B8QNN2"/>
<name>A0A0B8QNN2_LACLL</name>
<dbReference type="PANTHER" id="PTHR39430">
    <property type="entry name" value="MEMBRANE-ASSOCIATED PROTEASE-RELATED"/>
    <property type="match status" value="1"/>
</dbReference>
<evidence type="ECO:0000256" key="2">
    <source>
        <dbReference type="ARBA" id="ARBA00009067"/>
    </source>
</evidence>